<evidence type="ECO:0000256" key="2">
    <source>
        <dbReference type="ARBA" id="ARBA00022801"/>
    </source>
</evidence>
<evidence type="ECO:0000313" key="5">
    <source>
        <dbReference type="Proteomes" id="UP000295719"/>
    </source>
</evidence>
<dbReference type="PROSITE" id="PS01173">
    <property type="entry name" value="LIPASE_GDXG_HIS"/>
    <property type="match status" value="1"/>
</dbReference>
<sequence>MSFSPIKPEQAKTDRQVEAFLKELNSADAPPVESLPPEQARQVLTNAQKSVEIDLSGVEESEQIISVDGQSLSLNIVRPVGQASKPLPAFMFFHGGGWVLGDYFTHRRLVRDLVVASGAVGIFVNYTPSPEAQYPVAINQAYGATRWVAEHGATIAIDGSRLAVAGNSVGGNMATVVALMAKEQGTPSLALQLLLWPVTDANFDTESYQQYPEGYFLTKGMMEWFWDNYTTDAAQRREITASPLQALPEQLAGLPPALVQVAEYDVLRDEGIAYARKLNEAGVDTTLVSYHGLIHDYGLLNPLQHVPGVQSAIGHAAAELKKFLFG</sequence>
<comment type="caution">
    <text evidence="4">The sequence shown here is derived from an EMBL/GenBank/DDBJ whole genome shotgun (WGS) entry which is preliminary data.</text>
</comment>
<reference evidence="4 5" key="1">
    <citation type="submission" date="2019-03" db="EMBL/GenBank/DDBJ databases">
        <title>Genomic Encyclopedia of Type Strains, Phase IV (KMG-IV): sequencing the most valuable type-strain genomes for metagenomic binning, comparative biology and taxonomic classification.</title>
        <authorList>
            <person name="Goeker M."/>
        </authorList>
    </citation>
    <scope>NUCLEOTIDE SEQUENCE [LARGE SCALE GENOMIC DNA]</scope>
    <source>
        <strain evidence="4 5">DSM 19580</strain>
    </source>
</reference>
<proteinExistence type="inferred from homology"/>
<dbReference type="OrthoDB" id="9806180at2"/>
<dbReference type="GO" id="GO:0016787">
    <property type="term" value="F:hydrolase activity"/>
    <property type="evidence" value="ECO:0007669"/>
    <property type="project" value="UniProtKB-KW"/>
</dbReference>
<organism evidence="4 5">
    <name type="scientific">Biostraticola tofi</name>
    <dbReference type="NCBI Taxonomy" id="466109"/>
    <lineage>
        <taxon>Bacteria</taxon>
        <taxon>Pseudomonadati</taxon>
        <taxon>Pseudomonadota</taxon>
        <taxon>Gammaproteobacteria</taxon>
        <taxon>Enterobacterales</taxon>
        <taxon>Bruguierivoracaceae</taxon>
        <taxon>Biostraticola</taxon>
    </lineage>
</organism>
<dbReference type="InterPro" id="IPR013094">
    <property type="entry name" value="AB_hydrolase_3"/>
</dbReference>
<gene>
    <name evidence="4" type="ORF">EDC52_105221</name>
</gene>
<protein>
    <submittedName>
        <fullName evidence="4">Acetyl esterase/lipase</fullName>
    </submittedName>
</protein>
<dbReference type="InterPro" id="IPR029058">
    <property type="entry name" value="AB_hydrolase_fold"/>
</dbReference>
<feature type="domain" description="Alpha/beta hydrolase fold-3" evidence="3">
    <location>
        <begin position="91"/>
        <end position="297"/>
    </location>
</feature>
<name>A0A4R3YUZ6_9GAMM</name>
<accession>A0A4R3YUZ6</accession>
<dbReference type="Gene3D" id="3.40.50.1820">
    <property type="entry name" value="alpha/beta hydrolase"/>
    <property type="match status" value="1"/>
</dbReference>
<dbReference type="Proteomes" id="UP000295719">
    <property type="component" value="Unassembled WGS sequence"/>
</dbReference>
<dbReference type="AlphaFoldDB" id="A0A4R3YUZ6"/>
<evidence type="ECO:0000313" key="4">
    <source>
        <dbReference type="EMBL" id="TCV95618.1"/>
    </source>
</evidence>
<keyword evidence="5" id="KW-1185">Reference proteome</keyword>
<comment type="similarity">
    <text evidence="1">Belongs to the 'GDXG' lipolytic enzyme family.</text>
</comment>
<evidence type="ECO:0000256" key="1">
    <source>
        <dbReference type="ARBA" id="ARBA00010515"/>
    </source>
</evidence>
<dbReference type="SUPFAM" id="SSF53474">
    <property type="entry name" value="alpha/beta-Hydrolases"/>
    <property type="match status" value="1"/>
</dbReference>
<dbReference type="PANTHER" id="PTHR48081">
    <property type="entry name" value="AB HYDROLASE SUPERFAMILY PROTEIN C4A8.06C"/>
    <property type="match status" value="1"/>
</dbReference>
<dbReference type="PANTHER" id="PTHR48081:SF8">
    <property type="entry name" value="ALPHA_BETA HYDROLASE FOLD-3 DOMAIN-CONTAINING PROTEIN-RELATED"/>
    <property type="match status" value="1"/>
</dbReference>
<evidence type="ECO:0000259" key="3">
    <source>
        <dbReference type="Pfam" id="PF07859"/>
    </source>
</evidence>
<dbReference type="Pfam" id="PF07859">
    <property type="entry name" value="Abhydrolase_3"/>
    <property type="match status" value="1"/>
</dbReference>
<dbReference type="InterPro" id="IPR050300">
    <property type="entry name" value="GDXG_lipolytic_enzyme"/>
</dbReference>
<dbReference type="RefSeq" id="WP_131865714.1">
    <property type="nucleotide sequence ID" value="NZ_SMCR01000005.1"/>
</dbReference>
<dbReference type="EMBL" id="SMCR01000005">
    <property type="protein sequence ID" value="TCV95618.1"/>
    <property type="molecule type" value="Genomic_DNA"/>
</dbReference>
<keyword evidence="2" id="KW-0378">Hydrolase</keyword>
<dbReference type="InterPro" id="IPR002168">
    <property type="entry name" value="Lipase_GDXG_HIS_AS"/>
</dbReference>